<proteinExistence type="predicted"/>
<organism evidence="1 2">
    <name type="scientific">Cardamine amara subsp. amara</name>
    <dbReference type="NCBI Taxonomy" id="228776"/>
    <lineage>
        <taxon>Eukaryota</taxon>
        <taxon>Viridiplantae</taxon>
        <taxon>Streptophyta</taxon>
        <taxon>Embryophyta</taxon>
        <taxon>Tracheophyta</taxon>
        <taxon>Spermatophyta</taxon>
        <taxon>Magnoliopsida</taxon>
        <taxon>eudicotyledons</taxon>
        <taxon>Gunneridae</taxon>
        <taxon>Pentapetalae</taxon>
        <taxon>rosids</taxon>
        <taxon>malvids</taxon>
        <taxon>Brassicales</taxon>
        <taxon>Brassicaceae</taxon>
        <taxon>Cardamineae</taxon>
        <taxon>Cardamine</taxon>
    </lineage>
</organism>
<sequence length="165" mass="19600">MVETMQETIEVQSCIRNYPWLIQMVKSKQFHELCDQHIEKKRCYFCCDCMVPPLCKDCYKDSDHKAHNTIQTYRSSHQTGRRDSTENRRLRNNLLHKCQVCEWELDAGLFCSIECKFRNTLGSQLDELMENNSEISEISSEDVVVEPVKKKRHRRKGIPHRSPFF</sequence>
<reference evidence="1 2" key="1">
    <citation type="submission" date="2024-04" db="EMBL/GenBank/DDBJ databases">
        <title>Genome assembly C_amara_ONT_v2.</title>
        <authorList>
            <person name="Yant L."/>
            <person name="Moore C."/>
            <person name="Slenker M."/>
        </authorList>
    </citation>
    <scope>NUCLEOTIDE SEQUENCE [LARGE SCALE GENOMIC DNA]</scope>
    <source>
        <tissue evidence="1">Leaf</tissue>
    </source>
</reference>
<evidence type="ECO:0000313" key="1">
    <source>
        <dbReference type="EMBL" id="KAL1218264.1"/>
    </source>
</evidence>
<evidence type="ECO:0000313" key="2">
    <source>
        <dbReference type="Proteomes" id="UP001558713"/>
    </source>
</evidence>
<comment type="caution">
    <text evidence="1">The sequence shown here is derived from an EMBL/GenBank/DDBJ whole genome shotgun (WGS) entry which is preliminary data.</text>
</comment>
<dbReference type="Proteomes" id="UP001558713">
    <property type="component" value="Unassembled WGS sequence"/>
</dbReference>
<gene>
    <name evidence="1" type="ORF">V5N11_013595</name>
</gene>
<dbReference type="EMBL" id="JBANAX010000218">
    <property type="protein sequence ID" value="KAL1218264.1"/>
    <property type="molecule type" value="Genomic_DNA"/>
</dbReference>
<name>A0ABD1BMB3_CARAN</name>
<dbReference type="AlphaFoldDB" id="A0ABD1BMB3"/>
<keyword evidence="2" id="KW-1185">Reference proteome</keyword>
<accession>A0ABD1BMB3</accession>
<evidence type="ECO:0008006" key="3">
    <source>
        <dbReference type="Google" id="ProtNLM"/>
    </source>
</evidence>
<dbReference type="PANTHER" id="PTHR31065:SF39">
    <property type="entry name" value="PLATZ TRANSCRIPTION FACTOR FAMILY PROTEIN"/>
    <property type="match status" value="1"/>
</dbReference>
<dbReference type="PANTHER" id="PTHR31065">
    <property type="entry name" value="PLATZ TRANSCRIPTION FACTOR FAMILY PROTEIN"/>
    <property type="match status" value="1"/>
</dbReference>
<protein>
    <recommendedName>
        <fullName evidence="3">PLATZ transcription factor family protein</fullName>
    </recommendedName>
</protein>